<dbReference type="Pfam" id="PF01464">
    <property type="entry name" value="SLT"/>
    <property type="match status" value="1"/>
</dbReference>
<dbReference type="InterPro" id="IPR008258">
    <property type="entry name" value="Transglycosylase_SLT_dom_1"/>
</dbReference>
<feature type="domain" description="Transglycosylase SLT" evidence="1">
    <location>
        <begin position="6"/>
        <end position="59"/>
    </location>
</feature>
<dbReference type="InterPro" id="IPR023346">
    <property type="entry name" value="Lysozyme-like_dom_sf"/>
</dbReference>
<dbReference type="Proteomes" id="UP000297989">
    <property type="component" value="Unassembled WGS sequence"/>
</dbReference>
<accession>A0A659S167</accession>
<dbReference type="Gene3D" id="1.10.530.10">
    <property type="match status" value="1"/>
</dbReference>
<evidence type="ECO:0000313" key="3">
    <source>
        <dbReference type="Proteomes" id="UP000297989"/>
    </source>
</evidence>
<sequence length="82" mass="9313">LRELQFVQEPCLSGMVGASLVSEMMNLYGDSWEAVGAYNAGTAPKRSDIRKRYAKKIWENYRKLKGMSAEEKNKRLSIAVNK</sequence>
<evidence type="ECO:0000313" key="2">
    <source>
        <dbReference type="EMBL" id="TGD17417.1"/>
    </source>
</evidence>
<name>A0A659S167_SALET</name>
<dbReference type="EMBL" id="PYKK01001730">
    <property type="protein sequence ID" value="TGD17417.1"/>
    <property type="molecule type" value="Genomic_DNA"/>
</dbReference>
<protein>
    <submittedName>
        <fullName evidence="2">Invasion protein IagB</fullName>
    </submittedName>
</protein>
<organism evidence="2 3">
    <name type="scientific">Salmonella enterica subsp. enterica serovar Poona</name>
    <dbReference type="NCBI Taxonomy" id="436295"/>
    <lineage>
        <taxon>Bacteria</taxon>
        <taxon>Pseudomonadati</taxon>
        <taxon>Pseudomonadota</taxon>
        <taxon>Gammaproteobacteria</taxon>
        <taxon>Enterobacterales</taxon>
        <taxon>Enterobacteriaceae</taxon>
        <taxon>Salmonella</taxon>
    </lineage>
</organism>
<proteinExistence type="predicted"/>
<dbReference type="SUPFAM" id="SSF53955">
    <property type="entry name" value="Lysozyme-like"/>
    <property type="match status" value="1"/>
</dbReference>
<gene>
    <name evidence="2" type="ORF">C9F10_25315</name>
</gene>
<feature type="non-terminal residue" evidence="2">
    <location>
        <position position="1"/>
    </location>
</feature>
<comment type="caution">
    <text evidence="2">The sequence shown here is derived from an EMBL/GenBank/DDBJ whole genome shotgun (WGS) entry which is preliminary data.</text>
</comment>
<dbReference type="AlphaFoldDB" id="A0A659S167"/>
<evidence type="ECO:0000259" key="1">
    <source>
        <dbReference type="Pfam" id="PF01464"/>
    </source>
</evidence>
<reference evidence="2 3" key="1">
    <citation type="submission" date="2018-03" db="EMBL/GenBank/DDBJ databases">
        <title>Non-Typhoidal Salmonella genome sequencing and assembly.</title>
        <authorList>
            <person name="Matchawe C."/>
        </authorList>
    </citation>
    <scope>NUCLEOTIDE SEQUENCE [LARGE SCALE GENOMIC DNA]</scope>
    <source>
        <strain evidence="2 3">8EV</strain>
    </source>
</reference>